<comment type="caution">
    <text evidence="1">The sequence shown here is derived from an EMBL/GenBank/DDBJ whole genome shotgun (WGS) entry which is preliminary data.</text>
</comment>
<gene>
    <name evidence="1" type="ORF">LCGC14_2880840</name>
</gene>
<feature type="non-terminal residue" evidence="1">
    <location>
        <position position="44"/>
    </location>
</feature>
<reference evidence="1" key="1">
    <citation type="journal article" date="2015" name="Nature">
        <title>Complex archaea that bridge the gap between prokaryotes and eukaryotes.</title>
        <authorList>
            <person name="Spang A."/>
            <person name="Saw J.H."/>
            <person name="Jorgensen S.L."/>
            <person name="Zaremba-Niedzwiedzka K."/>
            <person name="Martijn J."/>
            <person name="Lind A.E."/>
            <person name="van Eijk R."/>
            <person name="Schleper C."/>
            <person name="Guy L."/>
            <person name="Ettema T.J."/>
        </authorList>
    </citation>
    <scope>NUCLEOTIDE SEQUENCE</scope>
</reference>
<accession>A0A0F8Y043</accession>
<name>A0A0F8Y043_9ZZZZ</name>
<protein>
    <submittedName>
        <fullName evidence="1">Uncharacterized protein</fullName>
    </submittedName>
</protein>
<dbReference type="EMBL" id="LAZR01056181">
    <property type="protein sequence ID" value="KKK74732.1"/>
    <property type="molecule type" value="Genomic_DNA"/>
</dbReference>
<organism evidence="1">
    <name type="scientific">marine sediment metagenome</name>
    <dbReference type="NCBI Taxonomy" id="412755"/>
    <lineage>
        <taxon>unclassified sequences</taxon>
        <taxon>metagenomes</taxon>
        <taxon>ecological metagenomes</taxon>
    </lineage>
</organism>
<dbReference type="AlphaFoldDB" id="A0A0F8Y043"/>
<evidence type="ECO:0000313" key="1">
    <source>
        <dbReference type="EMBL" id="KKK74732.1"/>
    </source>
</evidence>
<proteinExistence type="predicted"/>
<sequence>MARQRTLIEILDQQVDLGDQPADQILALRFTQIGGHRFLVAGQH</sequence>